<gene>
    <name evidence="1" type="ORF">QYS62_005118</name>
</gene>
<protein>
    <recommendedName>
        <fullName evidence="3">Reverse transcriptase domain-containing protein</fullName>
    </recommendedName>
</protein>
<keyword evidence="2" id="KW-1185">Reference proteome</keyword>
<dbReference type="EMBL" id="CP151261">
    <property type="protein sequence ID" value="WZH44102.1"/>
    <property type="molecule type" value="Genomic_DNA"/>
</dbReference>
<dbReference type="PANTHER" id="PTHR37015">
    <property type="entry name" value="REVERSE TRANSCRIPTASE DOMAIN-CONTAINING PROTEIN"/>
    <property type="match status" value="1"/>
</dbReference>
<organism evidence="1 2">
    <name type="scientific">Fusarium acuminatum</name>
    <dbReference type="NCBI Taxonomy" id="5515"/>
    <lineage>
        <taxon>Eukaryota</taxon>
        <taxon>Fungi</taxon>
        <taxon>Dikarya</taxon>
        <taxon>Ascomycota</taxon>
        <taxon>Pezizomycotina</taxon>
        <taxon>Sordariomycetes</taxon>
        <taxon>Hypocreomycetidae</taxon>
        <taxon>Hypocreales</taxon>
        <taxon>Nectriaceae</taxon>
        <taxon>Fusarium</taxon>
        <taxon>Fusarium tricinctum species complex</taxon>
    </lineage>
</organism>
<evidence type="ECO:0008006" key="3">
    <source>
        <dbReference type="Google" id="ProtNLM"/>
    </source>
</evidence>
<dbReference type="Proteomes" id="UP001489902">
    <property type="component" value="Chromosome 2"/>
</dbReference>
<evidence type="ECO:0000313" key="2">
    <source>
        <dbReference type="Proteomes" id="UP001489902"/>
    </source>
</evidence>
<dbReference type="PANTHER" id="PTHR37015:SF1">
    <property type="entry name" value="REVERSE TRANSCRIPTASE DOMAIN-CONTAINING PROTEIN"/>
    <property type="match status" value="1"/>
</dbReference>
<sequence length="877" mass="99837">MASSFLALSQTLGGITHTKITELGKQRTIYESRKDKILGQANQENDRVARINFLLEGVESLNPEAFKSPTVKNIKHWLSQSKYDVSVPAEFMQSHEELLRSHLEVPSRKLALGHLYARLITEWMDASVSGSSASEEESFEVLDQQTERLRQLCGKFERVVFEPLETDEVEIDLYLNELFQGEQDDESSKSLKELRDTMSESCRRIFSEKAPFDSTTLKWCINGLLAEDLLSDQKQAILRDILEKPVVLGEIADVLNMRFSNIDSWEWDAGEHGSKSSNSERFQRMIDSSTIVPVLPRQQLNGKFRIWMDEDVLQAILIHYIGIRCCVDLKKALGSFISSANSFWKWNTGPQPTHDEMHRRWYYMCRGATARSNTNTERQGQYKSTFFMSQLPETVETIGSGGYTDSPEEQDNSKKPNIKQRLLQTLATEAIIHKTLRETISFFKKVLEAPLNVQSSPDSPLTGSPRMRRRGVPMAHAPEKLLGELVLFVMDVVVNQQDGMLLYRLHDDLWLCGEPQHCKRAWTAMKQYAEILGLTFNLSKTGSAYITADGKAKDNYVADALPQGPVRVGHLSLDPESGIWKIDREQVEQHMRQLKKQLAECRSVLEWVQTWNSCMGRFLSHTFGEPAHCFGLQHVDSILETYQLMQRFLFSEGSKSTQNSHGAVNHVKQMIKDRFGADVPDAFVHLPERLGGLGLRNPFVPILTIRESVAKKSPASIIQEFWDAEKDRYKRYNKHFDSLPSFDSRLDAASGETVSPETFKNLLSTEELENFFSISEYTKHRELTSYALWQTYLSLQSLPSAVSPDMDSDVAQTISQKLGVSANDASSKVQEARWALQMYRDGLRRDYGGLHLVDKEHLPLGVLTLLRSRAVTWTMVL</sequence>
<name>A0ABZ2WVZ5_9HYPO</name>
<reference evidence="1 2" key="1">
    <citation type="submission" date="2024-04" db="EMBL/GenBank/DDBJ databases">
        <title>Complete genome sequence of Fusarium acuminatum.</title>
        <authorList>
            <person name="Lan B."/>
        </authorList>
    </citation>
    <scope>NUCLEOTIDE SEQUENCE [LARGE SCALE GENOMIC DNA]</scope>
    <source>
        <strain evidence="1">1A</strain>
    </source>
</reference>
<proteinExistence type="predicted"/>
<accession>A0ABZ2WVZ5</accession>
<evidence type="ECO:0000313" key="1">
    <source>
        <dbReference type="EMBL" id="WZH44102.1"/>
    </source>
</evidence>